<name>A0A9P0P4Y7_ACAOB</name>
<sequence length="128" mass="14034">MKPGSPGFYATLRWSDWNDGKVISELIRSLGGSASAPEKLKSDPAYWETNQAQAIDAGKRLGVQPILSAKDMADRHVEHLGVMAYAAHFQWVPERPPLHDLIGVTLESTSGRVGQPVSFLCYSIDIKV</sequence>
<dbReference type="AlphaFoldDB" id="A0A9P0P4Y7"/>
<organism evidence="2 3">
    <name type="scientific">Acanthoscelides obtectus</name>
    <name type="common">Bean weevil</name>
    <name type="synonym">Bruchus obtectus</name>
    <dbReference type="NCBI Taxonomy" id="200917"/>
    <lineage>
        <taxon>Eukaryota</taxon>
        <taxon>Metazoa</taxon>
        <taxon>Ecdysozoa</taxon>
        <taxon>Arthropoda</taxon>
        <taxon>Hexapoda</taxon>
        <taxon>Insecta</taxon>
        <taxon>Pterygota</taxon>
        <taxon>Neoptera</taxon>
        <taxon>Endopterygota</taxon>
        <taxon>Coleoptera</taxon>
        <taxon>Polyphaga</taxon>
        <taxon>Cucujiformia</taxon>
        <taxon>Chrysomeloidea</taxon>
        <taxon>Chrysomelidae</taxon>
        <taxon>Bruchinae</taxon>
        <taxon>Bruchini</taxon>
        <taxon>Acanthoscelides</taxon>
    </lineage>
</organism>
<dbReference type="EMBL" id="CAKOFQ010006783">
    <property type="protein sequence ID" value="CAH1971186.1"/>
    <property type="molecule type" value="Genomic_DNA"/>
</dbReference>
<dbReference type="SUPFAM" id="SSF47576">
    <property type="entry name" value="Calponin-homology domain, CH-domain"/>
    <property type="match status" value="1"/>
</dbReference>
<comment type="caution">
    <text evidence="2">The sequence shown here is derived from an EMBL/GenBank/DDBJ whole genome shotgun (WGS) entry which is preliminary data.</text>
</comment>
<dbReference type="Proteomes" id="UP001152888">
    <property type="component" value="Unassembled WGS sequence"/>
</dbReference>
<proteinExistence type="predicted"/>
<dbReference type="InterPro" id="IPR036872">
    <property type="entry name" value="CH_dom_sf"/>
</dbReference>
<evidence type="ECO:0000259" key="1">
    <source>
        <dbReference type="Pfam" id="PF00307"/>
    </source>
</evidence>
<accession>A0A9P0P4Y7</accession>
<dbReference type="OrthoDB" id="18740at2759"/>
<reference evidence="2" key="1">
    <citation type="submission" date="2022-03" db="EMBL/GenBank/DDBJ databases">
        <authorList>
            <person name="Sayadi A."/>
        </authorList>
    </citation>
    <scope>NUCLEOTIDE SEQUENCE</scope>
</reference>
<gene>
    <name evidence="2" type="ORF">ACAOBT_LOCUS9310</name>
</gene>
<dbReference type="Pfam" id="PF00307">
    <property type="entry name" value="CH"/>
    <property type="match status" value="1"/>
</dbReference>
<evidence type="ECO:0000313" key="2">
    <source>
        <dbReference type="EMBL" id="CAH1971186.1"/>
    </source>
</evidence>
<keyword evidence="3" id="KW-1185">Reference proteome</keyword>
<feature type="domain" description="Calponin-homology (CH)" evidence="1">
    <location>
        <begin position="15"/>
        <end position="92"/>
    </location>
</feature>
<dbReference type="InterPro" id="IPR001715">
    <property type="entry name" value="CH_dom"/>
</dbReference>
<protein>
    <recommendedName>
        <fullName evidence="1">Calponin-homology (CH) domain-containing protein</fullName>
    </recommendedName>
</protein>
<dbReference type="Gene3D" id="1.10.418.10">
    <property type="entry name" value="Calponin-like domain"/>
    <property type="match status" value="1"/>
</dbReference>
<evidence type="ECO:0000313" key="3">
    <source>
        <dbReference type="Proteomes" id="UP001152888"/>
    </source>
</evidence>